<keyword evidence="3" id="KW-1185">Reference proteome</keyword>
<evidence type="ECO:0000313" key="3">
    <source>
        <dbReference type="Proteomes" id="UP001217089"/>
    </source>
</evidence>
<accession>A0ABQ9EZK2</accession>
<name>A0ABQ9EZK2_TEGGR</name>
<gene>
    <name evidence="2" type="ORF">KUTeg_014154</name>
</gene>
<evidence type="ECO:0000256" key="1">
    <source>
        <dbReference type="SAM" id="MobiDB-lite"/>
    </source>
</evidence>
<feature type="compositionally biased region" description="Pro residues" evidence="1">
    <location>
        <begin position="123"/>
        <end position="136"/>
    </location>
</feature>
<dbReference type="Proteomes" id="UP001217089">
    <property type="component" value="Unassembled WGS sequence"/>
</dbReference>
<protein>
    <submittedName>
        <fullName evidence="2">Uncharacterized protein</fullName>
    </submittedName>
</protein>
<evidence type="ECO:0000313" key="2">
    <source>
        <dbReference type="EMBL" id="KAJ8309280.1"/>
    </source>
</evidence>
<feature type="region of interest" description="Disordered" evidence="1">
    <location>
        <begin position="115"/>
        <end position="143"/>
    </location>
</feature>
<reference evidence="2 3" key="1">
    <citation type="submission" date="2022-12" db="EMBL/GenBank/DDBJ databases">
        <title>Chromosome-level genome of Tegillarca granosa.</title>
        <authorList>
            <person name="Kim J."/>
        </authorList>
    </citation>
    <scope>NUCLEOTIDE SEQUENCE [LARGE SCALE GENOMIC DNA]</scope>
    <source>
        <strain evidence="2">Teg-2019</strain>
        <tissue evidence="2">Adductor muscle</tissue>
    </source>
</reference>
<sequence length="163" mass="18253">MNTVLNSQPTQMSNYQTHYNTNGHFPQMYNAQPQRSSFAIQEILGLANVSSCRQNPSPDILDTLGMTSSMHISTTLSSGNINGNINLDHHQQTQNFYREQIPQTSNSSFCPWRIDTLNHQNQPNPPQPPPPPPPPMSTCHALPPRYSESVFYGSKVSTVEEDL</sequence>
<comment type="caution">
    <text evidence="2">The sequence shown here is derived from an EMBL/GenBank/DDBJ whole genome shotgun (WGS) entry which is preliminary data.</text>
</comment>
<proteinExistence type="predicted"/>
<organism evidence="2 3">
    <name type="scientific">Tegillarca granosa</name>
    <name type="common">Malaysian cockle</name>
    <name type="synonym">Anadara granosa</name>
    <dbReference type="NCBI Taxonomy" id="220873"/>
    <lineage>
        <taxon>Eukaryota</taxon>
        <taxon>Metazoa</taxon>
        <taxon>Spiralia</taxon>
        <taxon>Lophotrochozoa</taxon>
        <taxon>Mollusca</taxon>
        <taxon>Bivalvia</taxon>
        <taxon>Autobranchia</taxon>
        <taxon>Pteriomorphia</taxon>
        <taxon>Arcoida</taxon>
        <taxon>Arcoidea</taxon>
        <taxon>Arcidae</taxon>
        <taxon>Tegillarca</taxon>
    </lineage>
</organism>
<dbReference type="EMBL" id="JARBDR010000657">
    <property type="protein sequence ID" value="KAJ8309280.1"/>
    <property type="molecule type" value="Genomic_DNA"/>
</dbReference>